<dbReference type="FunFam" id="1.25.40.10:FF:000266">
    <property type="entry name" value="Pentatricopeptide repeat domain-containing protein"/>
    <property type="match status" value="1"/>
</dbReference>
<comment type="subunit">
    <text evidence="4">Binds to mitochondrial small subunit 15S rRNA.</text>
</comment>
<feature type="compositionally biased region" description="Low complexity" evidence="6">
    <location>
        <begin position="60"/>
        <end position="69"/>
    </location>
</feature>
<evidence type="ECO:0000256" key="2">
    <source>
        <dbReference type="ARBA" id="ARBA00022737"/>
    </source>
</evidence>
<feature type="repeat" description="PPR" evidence="5">
    <location>
        <begin position="1045"/>
        <end position="1075"/>
    </location>
</feature>
<dbReference type="Gene3D" id="1.25.40.10">
    <property type="entry name" value="Tetratricopeptide repeat domain"/>
    <property type="match status" value="4"/>
</dbReference>
<dbReference type="OrthoDB" id="411857at2759"/>
<comment type="caution">
    <text evidence="8">The sequence shown here is derived from an EMBL/GenBank/DDBJ whole genome shotgun (WGS) entry which is preliminary data.</text>
</comment>
<evidence type="ECO:0000313" key="9">
    <source>
        <dbReference type="Proteomes" id="UP000324767"/>
    </source>
</evidence>
<dbReference type="Pfam" id="PF13041">
    <property type="entry name" value="PPR_2"/>
    <property type="match status" value="2"/>
</dbReference>
<evidence type="ECO:0000313" key="8">
    <source>
        <dbReference type="EMBL" id="KAA6409212.1"/>
    </source>
</evidence>
<feature type="region of interest" description="Disordered" evidence="6">
    <location>
        <begin position="58"/>
        <end position="80"/>
    </location>
</feature>
<evidence type="ECO:0000256" key="6">
    <source>
        <dbReference type="SAM" id="MobiDB-lite"/>
    </source>
</evidence>
<evidence type="ECO:0000256" key="5">
    <source>
        <dbReference type="PROSITE-ProRule" id="PRU00708"/>
    </source>
</evidence>
<feature type="region of interest" description="Disordered" evidence="6">
    <location>
        <begin position="206"/>
        <end position="233"/>
    </location>
</feature>
<dbReference type="PANTHER" id="PTHR47936">
    <property type="entry name" value="PPR_LONG DOMAIN-CONTAINING PROTEIN"/>
    <property type="match status" value="1"/>
</dbReference>
<feature type="domain" description="Tetratricopeptide repeat" evidence="7">
    <location>
        <begin position="527"/>
        <end position="625"/>
    </location>
</feature>
<feature type="compositionally biased region" description="Basic and acidic residues" evidence="6">
    <location>
        <begin position="211"/>
        <end position="221"/>
    </location>
</feature>
<name>A0A5M8PK12_9LECA</name>
<comment type="similarity">
    <text evidence="1">Belongs to the CCM1 family.</text>
</comment>
<feature type="repeat" description="PPR" evidence="5">
    <location>
        <begin position="401"/>
        <end position="435"/>
    </location>
</feature>
<accession>A0A5M8PK12</accession>
<evidence type="ECO:0000256" key="3">
    <source>
        <dbReference type="ARBA" id="ARBA00044493"/>
    </source>
</evidence>
<organism evidence="8 9">
    <name type="scientific">Lasallia pustulata</name>
    <dbReference type="NCBI Taxonomy" id="136370"/>
    <lineage>
        <taxon>Eukaryota</taxon>
        <taxon>Fungi</taxon>
        <taxon>Dikarya</taxon>
        <taxon>Ascomycota</taxon>
        <taxon>Pezizomycotina</taxon>
        <taxon>Lecanoromycetes</taxon>
        <taxon>OSLEUM clade</taxon>
        <taxon>Umbilicariomycetidae</taxon>
        <taxon>Umbilicariales</taxon>
        <taxon>Umbilicariaceae</taxon>
        <taxon>Lasallia</taxon>
    </lineage>
</organism>
<comment type="function">
    <text evidence="3">Regulates mitochondrial small subunit maturation by controlling 15S rRNA 5'-end processing. Localizes to the 5' precursor of the 15S rRNA in a position that is subsequently occupied by mS47 in the mature yeast mtSSU. Uses structure and sequence-specific RNA recognition, binding to a single-stranded region of the precursor and specifically recognizing bases -6 to -1. The exchange of Ccm1 for mS47 is coupled to the irreversible removal of precursor rRNA that is accompanied by conformational changes of the mitoribosomal proteins uS5m and mS26. These conformational changes signal completion of 5'-end rRNA processing through protection of the mature 5'-end of the 15S rRNA and stabilization of mS47. The removal of the 5' precursor together with the dissociation of Ccm1 may be catalyzed by the 5'-3' exoribonuclease Pet127. Involved in the specific removal of group I introns in mitochondrial encoded transcripts.</text>
</comment>
<keyword evidence="2" id="KW-0677">Repeat</keyword>
<sequence length="1320" mass="144456">MVFKPFTHLARQSFAKTFTHGYAQSVVAATQSSYASPFGNHHASRFVKPGTPQLQYAFQNASGSSNSGAKAGHTNSKTVGNRDGGLAAYYDAWQQQQRSGEGNEWEQFQFTKRIGWRAPTAGREGEAKDSGLRPDVLLNRAGVERAYSASAVDDIKEVEDVAVEARAVAQIDEAIAKEILHGREGSVIIDEEGPTLPDVEKETTQALEDGALDKNTSDRFSPKGNESDTASSSFSNTTVATSIHDGDSQAFADHLSKLRDAQRYAEIPPVFESMLLGGHQPTATAYNALIDAAINLPVAKHHVVPKALDVYSDMLRRQILPDSGTYTILLQLLSRRSLDVVKLKTVMEEKRVRFGGMKEAGRFMFPSQSTEFDILHEDNALANAIKLFSTSITMHQDSVYSAKTYHLLISACAAHGQVDDMIRIYSHMEGHRVVPFAAMFPPMIEAFASAGDLTSAVECYNEYKTLAMADDSGDFSVIERLDTEVYAALVKAYAICDKAEGGSRFLTKIVNSYDGATVHQQERVEALRDTVVLDALVQERLDNGGFDKALSLAEEQNLTSHGRSIAMARICATAADNNSAGVAKKAYGYVREGSLPSSTATMSMLALEIRQGNVETAREYWADLTSSSAVTPAFVEPTAMYAVALIGSGSVDEGLMQARQVFSRIRTSVPPSAVRSDITEAIDEGIEFIGSFLAENSVVPSPQASMNFMWAMVENGGLVSPVAEQLLVGLGPEEISKLSWQDLTLALQVEAGLLGTGRPSLDIAHLARFANLFEAVVGNGMPLDKRSSDLVERCLDKVGSQRPDLVEKWRNYNQPAFPSAFSPVQYAPKPSHAVSVPATYADTFDPYAASTDYRGSTIIIEELESQRARSGKGLNDILIRFRNMRRAGRHPRYIAYAKMISAAAKEGRSNLPHDLLGMAKQDMPLLPQYRVVRHGWASILDAMVGACLTLGNRTLASQYHREILDIGTAPTANTFGLYITTLKGSTKTFDEATEAVKIFQRAKSEGVEPSSFLYNALIGKLGKARRIDDCLFYFAEMRSLGIRPTSVTYGTIVNALCRVSDERFAEELFDEMESMPNYKPRPAPYNSLMQFFLTTKRDSSKVLAFYQRMQARNIQPTMHTYKLLIDTYATLEPINMAAAEGVLDTIRASGQRPEAVHYASLIHAKGCALHDMAGAHEIFNRVLADSSVRPQACLYQALFESMVANHSVADTEAILVDMSSRRVDMTPYIANTLIHGWAMEKNITKAKSVYDGIGTDKREPSTYEAMTRAFLSVEDRDSASDVVHEMLSRGYPSAVSGKILELLGHGMPSTRTAVSSDALA</sequence>
<dbReference type="PANTHER" id="PTHR47936:SF1">
    <property type="entry name" value="PENTATRICOPEPTIDE REPEAT-CONTAINING PROTEIN GUN1, CHLOROPLASTIC"/>
    <property type="match status" value="1"/>
</dbReference>
<evidence type="ECO:0000259" key="7">
    <source>
        <dbReference type="Pfam" id="PF24603"/>
    </source>
</evidence>
<dbReference type="NCBIfam" id="TIGR00756">
    <property type="entry name" value="PPR"/>
    <property type="match status" value="3"/>
</dbReference>
<evidence type="ECO:0000256" key="4">
    <source>
        <dbReference type="ARBA" id="ARBA00044511"/>
    </source>
</evidence>
<dbReference type="InterPro" id="IPR057585">
    <property type="entry name" value="TPR_dom_fungi"/>
</dbReference>
<dbReference type="GO" id="GO:0031930">
    <property type="term" value="P:mitochondria-nucleus signaling pathway"/>
    <property type="evidence" value="ECO:0007669"/>
    <property type="project" value="TreeGrafter"/>
</dbReference>
<protein>
    <submittedName>
        <fullName evidence="8">Pentatricopeptide repeat protein</fullName>
    </submittedName>
</protein>
<evidence type="ECO:0000256" key="1">
    <source>
        <dbReference type="ARBA" id="ARBA00006192"/>
    </source>
</evidence>
<dbReference type="InterPro" id="IPR011990">
    <property type="entry name" value="TPR-like_helical_dom_sf"/>
</dbReference>
<proteinExistence type="inferred from homology"/>
<dbReference type="PROSITE" id="PS51375">
    <property type="entry name" value="PPR"/>
    <property type="match status" value="3"/>
</dbReference>
<reference evidence="8 9" key="1">
    <citation type="submission" date="2019-09" db="EMBL/GenBank/DDBJ databases">
        <title>The hologenome of the rock-dwelling lichen Lasallia pustulata.</title>
        <authorList>
            <person name="Greshake Tzovaras B."/>
            <person name="Segers F."/>
            <person name="Bicker A."/>
            <person name="Dal Grande F."/>
            <person name="Otte J."/>
            <person name="Hankeln T."/>
            <person name="Schmitt I."/>
            <person name="Ebersberger I."/>
        </authorList>
    </citation>
    <scope>NUCLEOTIDE SEQUENCE [LARGE SCALE GENOMIC DNA]</scope>
    <source>
        <strain evidence="8">A1-1</strain>
    </source>
</reference>
<gene>
    <name evidence="8" type="ORF">FRX48_06765</name>
</gene>
<feature type="repeat" description="PPR" evidence="5">
    <location>
        <begin position="1010"/>
        <end position="1044"/>
    </location>
</feature>
<dbReference type="InterPro" id="IPR002885">
    <property type="entry name" value="PPR_rpt"/>
</dbReference>
<dbReference type="Pfam" id="PF01535">
    <property type="entry name" value="PPR"/>
    <property type="match status" value="1"/>
</dbReference>
<dbReference type="EMBL" id="VXIT01000011">
    <property type="protein sequence ID" value="KAA6409212.1"/>
    <property type="molecule type" value="Genomic_DNA"/>
</dbReference>
<dbReference type="Proteomes" id="UP000324767">
    <property type="component" value="Unassembled WGS sequence"/>
</dbReference>
<dbReference type="Pfam" id="PF24603">
    <property type="entry name" value="TPR_30"/>
    <property type="match status" value="1"/>
</dbReference>